<name>E3N6J1_CAERE</name>
<sequence>MFLELRTSGHRDGHIERVLRKKRQTQQTVVKDVKSEATIDFVQDIAPSEPTTAPEEHLEPPQTHFWWFAPSDYTTTIMNMPDVAVARILEYLDFKEIFTLRKVNHGFRGFIDHSYPSLNLTNLHISATPQRIIMVYNLTTHVEYQLDRYGCIVIQGAKKTFLEDSCFLETFLEDLEYVLSRQKGILEALQLEWRTQSLILTPWDEQVNSIFNAFQQFLGARKKPLRVQKLIINAYSQHHVIALLRHFDPKFIKEIQIFVTCLDAREEVFELSELVELESHWNNLERVVMRRKISQNDFHYFTKIREVSVIVQEVSLGSLVFLKETLTLSPTFRKFTLEIKCFRLPRRSLLDLYGPPNVEENERRSFYFRIPDDTMLLKMSIDPFDSVLSFFRIERAELPKFANVQN</sequence>
<accession>E3N6J1</accession>
<dbReference type="InterPro" id="IPR036047">
    <property type="entry name" value="F-box-like_dom_sf"/>
</dbReference>
<dbReference type="EMBL" id="DS268540">
    <property type="protein sequence ID" value="EFO88088.1"/>
    <property type="molecule type" value="Genomic_DNA"/>
</dbReference>
<dbReference type="AlphaFoldDB" id="E3N6J1"/>
<dbReference type="PANTHER" id="PTHR23014">
    <property type="entry name" value="F-BOX A PROTEIN"/>
    <property type="match status" value="1"/>
</dbReference>
<reference evidence="1" key="1">
    <citation type="submission" date="2007-07" db="EMBL/GenBank/DDBJ databases">
        <title>PCAP assembly of the Caenorhabditis remanei genome.</title>
        <authorList>
            <consortium name="The Caenorhabditis remanei Sequencing Consortium"/>
            <person name="Wilson R.K."/>
        </authorList>
    </citation>
    <scope>NUCLEOTIDE SEQUENCE [LARGE SCALE GENOMIC DNA]</scope>
    <source>
        <strain evidence="1">PB4641</strain>
    </source>
</reference>
<proteinExistence type="predicted"/>
<gene>
    <name evidence="1" type="ORF">CRE_06046</name>
</gene>
<dbReference type="Pfam" id="PF00646">
    <property type="entry name" value="F-box"/>
    <property type="match status" value="1"/>
</dbReference>
<evidence type="ECO:0000313" key="2">
    <source>
        <dbReference type="Proteomes" id="UP000008281"/>
    </source>
</evidence>
<dbReference type="Proteomes" id="UP000008281">
    <property type="component" value="Unassembled WGS sequence"/>
</dbReference>
<dbReference type="PANTHER" id="PTHR23014:SF1">
    <property type="entry name" value="DUF38 DOMAIN-CONTAINING PROTEIN-RELATED"/>
    <property type="match status" value="1"/>
</dbReference>
<evidence type="ECO:0000313" key="1">
    <source>
        <dbReference type="EMBL" id="EFO88088.1"/>
    </source>
</evidence>
<dbReference type="SUPFAM" id="SSF81383">
    <property type="entry name" value="F-box domain"/>
    <property type="match status" value="1"/>
</dbReference>
<dbReference type="HOGENOM" id="CLU_030831_0_1_1"/>
<dbReference type="PROSITE" id="PS50181">
    <property type="entry name" value="FBOX"/>
    <property type="match status" value="1"/>
</dbReference>
<keyword evidence="2" id="KW-1185">Reference proteome</keyword>
<dbReference type="FunCoup" id="E3N6J1">
    <property type="interactions" value="2045"/>
</dbReference>
<protein>
    <submittedName>
        <fullName evidence="1">Uncharacterized protein</fullName>
    </submittedName>
</protein>
<organism evidence="2">
    <name type="scientific">Caenorhabditis remanei</name>
    <name type="common">Caenorhabditis vulgaris</name>
    <dbReference type="NCBI Taxonomy" id="31234"/>
    <lineage>
        <taxon>Eukaryota</taxon>
        <taxon>Metazoa</taxon>
        <taxon>Ecdysozoa</taxon>
        <taxon>Nematoda</taxon>
        <taxon>Chromadorea</taxon>
        <taxon>Rhabditida</taxon>
        <taxon>Rhabditina</taxon>
        <taxon>Rhabditomorpha</taxon>
        <taxon>Rhabditoidea</taxon>
        <taxon>Rhabditidae</taxon>
        <taxon>Peloderinae</taxon>
        <taxon>Caenorhabditis</taxon>
    </lineage>
</organism>
<dbReference type="InterPro" id="IPR002900">
    <property type="entry name" value="DUF38/FTH_CAE_spp"/>
</dbReference>
<dbReference type="InterPro" id="IPR001810">
    <property type="entry name" value="F-box_dom"/>
</dbReference>
<dbReference type="SMART" id="SM00256">
    <property type="entry name" value="FBOX"/>
    <property type="match status" value="1"/>
</dbReference>
<dbReference type="CDD" id="cd22150">
    <property type="entry name" value="F-box_CeFBXA-like"/>
    <property type="match status" value="1"/>
</dbReference>
<dbReference type="Pfam" id="PF01827">
    <property type="entry name" value="FTH"/>
    <property type="match status" value="1"/>
</dbReference>